<gene>
    <name evidence="1" type="ORF">BCR32DRAFT_270615</name>
</gene>
<accession>A0A1Y1WWJ0</accession>
<protein>
    <submittedName>
        <fullName evidence="1">Uncharacterized protein</fullName>
    </submittedName>
</protein>
<dbReference type="EMBL" id="MCFG01000245">
    <property type="protein sequence ID" value="ORX77494.1"/>
    <property type="molecule type" value="Genomic_DNA"/>
</dbReference>
<dbReference type="AlphaFoldDB" id="A0A1Y1WWJ0"/>
<evidence type="ECO:0000313" key="2">
    <source>
        <dbReference type="Proteomes" id="UP000193944"/>
    </source>
</evidence>
<reference evidence="1 2" key="2">
    <citation type="submission" date="2016-08" db="EMBL/GenBank/DDBJ databases">
        <title>Pervasive Adenine N6-methylation of Active Genes in Fungi.</title>
        <authorList>
            <consortium name="DOE Joint Genome Institute"/>
            <person name="Mondo S.J."/>
            <person name="Dannebaum R.O."/>
            <person name="Kuo R.C."/>
            <person name="Labutti K."/>
            <person name="Haridas S."/>
            <person name="Kuo A."/>
            <person name="Salamov A."/>
            <person name="Ahrendt S.R."/>
            <person name="Lipzen A."/>
            <person name="Sullivan W."/>
            <person name="Andreopoulos W.B."/>
            <person name="Clum A."/>
            <person name="Lindquist E."/>
            <person name="Daum C."/>
            <person name="Ramamoorthy G.K."/>
            <person name="Gryganskyi A."/>
            <person name="Culley D."/>
            <person name="Magnuson J.K."/>
            <person name="James T.Y."/>
            <person name="O'Malley M.A."/>
            <person name="Stajich J.E."/>
            <person name="Spatafora J.W."/>
            <person name="Visel A."/>
            <person name="Grigoriev I.V."/>
        </authorList>
    </citation>
    <scope>NUCLEOTIDE SEQUENCE [LARGE SCALE GENOMIC DNA]</scope>
    <source>
        <strain evidence="1 2">S4</strain>
    </source>
</reference>
<organism evidence="1 2">
    <name type="scientific">Anaeromyces robustus</name>
    <dbReference type="NCBI Taxonomy" id="1754192"/>
    <lineage>
        <taxon>Eukaryota</taxon>
        <taxon>Fungi</taxon>
        <taxon>Fungi incertae sedis</taxon>
        <taxon>Chytridiomycota</taxon>
        <taxon>Chytridiomycota incertae sedis</taxon>
        <taxon>Neocallimastigomycetes</taxon>
        <taxon>Neocallimastigales</taxon>
        <taxon>Neocallimastigaceae</taxon>
        <taxon>Anaeromyces</taxon>
    </lineage>
</organism>
<name>A0A1Y1WWJ0_9FUNG</name>
<dbReference type="OrthoDB" id="10504039at2759"/>
<comment type="caution">
    <text evidence="1">The sequence shown here is derived from an EMBL/GenBank/DDBJ whole genome shotgun (WGS) entry which is preliminary data.</text>
</comment>
<sequence>MNNTFSHSIPNKLRIENNNSNLINGNGSNKSTLSSINSRETVSYKWKEDNSSDMYNHTSSSQSSIDKYNNKVNSNAILPKVEKRYDFITGKNYNVLPITQEKNVPQTNPVRKSILLINKDIASHIINENNQLLKKIKALNNYSYNVCYSNSYNTSKNTSMQSLSNTSSLSINSINSLNSNNSLSKSITYNINDINNYNNLNTRSTTTSSTELFFPPIQQMKQIQKYFS</sequence>
<keyword evidence="2" id="KW-1185">Reference proteome</keyword>
<reference evidence="1 2" key="1">
    <citation type="submission" date="2016-08" db="EMBL/GenBank/DDBJ databases">
        <title>A Parts List for Fungal Cellulosomes Revealed by Comparative Genomics.</title>
        <authorList>
            <consortium name="DOE Joint Genome Institute"/>
            <person name="Haitjema C.H."/>
            <person name="Gilmore S.P."/>
            <person name="Henske J.K."/>
            <person name="Solomon K.V."/>
            <person name="De Groot R."/>
            <person name="Kuo A."/>
            <person name="Mondo S.J."/>
            <person name="Salamov A.A."/>
            <person name="Labutti K."/>
            <person name="Zhao Z."/>
            <person name="Chiniquy J."/>
            <person name="Barry K."/>
            <person name="Brewer H.M."/>
            <person name="Purvine S.O."/>
            <person name="Wright A.T."/>
            <person name="Boxma B."/>
            <person name="Van Alen T."/>
            <person name="Hackstein J.H."/>
            <person name="Baker S.E."/>
            <person name="Grigoriev I.V."/>
            <person name="O'Malley M.A."/>
        </authorList>
    </citation>
    <scope>NUCLEOTIDE SEQUENCE [LARGE SCALE GENOMIC DNA]</scope>
    <source>
        <strain evidence="1 2">S4</strain>
    </source>
</reference>
<proteinExistence type="predicted"/>
<evidence type="ECO:0000313" key="1">
    <source>
        <dbReference type="EMBL" id="ORX77494.1"/>
    </source>
</evidence>
<dbReference type="Proteomes" id="UP000193944">
    <property type="component" value="Unassembled WGS sequence"/>
</dbReference>